<keyword evidence="2" id="KW-1185">Reference proteome</keyword>
<evidence type="ECO:0000313" key="2">
    <source>
        <dbReference type="Proteomes" id="UP001234297"/>
    </source>
</evidence>
<dbReference type="EMBL" id="CM056811">
    <property type="protein sequence ID" value="KAJ8638212.1"/>
    <property type="molecule type" value="Genomic_DNA"/>
</dbReference>
<comment type="caution">
    <text evidence="1">The sequence shown here is derived from an EMBL/GenBank/DDBJ whole genome shotgun (WGS) entry which is preliminary data.</text>
</comment>
<name>A0ACC2LXR2_PERAE</name>
<organism evidence="1 2">
    <name type="scientific">Persea americana</name>
    <name type="common">Avocado</name>
    <dbReference type="NCBI Taxonomy" id="3435"/>
    <lineage>
        <taxon>Eukaryota</taxon>
        <taxon>Viridiplantae</taxon>
        <taxon>Streptophyta</taxon>
        <taxon>Embryophyta</taxon>
        <taxon>Tracheophyta</taxon>
        <taxon>Spermatophyta</taxon>
        <taxon>Magnoliopsida</taxon>
        <taxon>Magnoliidae</taxon>
        <taxon>Laurales</taxon>
        <taxon>Lauraceae</taxon>
        <taxon>Persea</taxon>
    </lineage>
</organism>
<sequence length="85" mass="9870">MPFSLTSLPAVFRLYLSLSLSQSRTYLLYFAQERDAWVSGQSLWPLLPVSFRYIYVRDSGLSTSVLIEFDCYEPSGEMKQVKFWG</sequence>
<dbReference type="Proteomes" id="UP001234297">
    <property type="component" value="Chromosome 3"/>
</dbReference>
<evidence type="ECO:0000313" key="1">
    <source>
        <dbReference type="EMBL" id="KAJ8638212.1"/>
    </source>
</evidence>
<gene>
    <name evidence="1" type="ORF">MRB53_012479</name>
</gene>
<protein>
    <submittedName>
        <fullName evidence="1">Uncharacterized protein</fullName>
    </submittedName>
</protein>
<accession>A0ACC2LXR2</accession>
<proteinExistence type="predicted"/>
<reference evidence="1 2" key="1">
    <citation type="journal article" date="2022" name="Hortic Res">
        <title>A haplotype resolved chromosomal level avocado genome allows analysis of novel avocado genes.</title>
        <authorList>
            <person name="Nath O."/>
            <person name="Fletcher S.J."/>
            <person name="Hayward A."/>
            <person name="Shaw L.M."/>
            <person name="Masouleh A.K."/>
            <person name="Furtado A."/>
            <person name="Henry R.J."/>
            <person name="Mitter N."/>
        </authorList>
    </citation>
    <scope>NUCLEOTIDE SEQUENCE [LARGE SCALE GENOMIC DNA]</scope>
    <source>
        <strain evidence="2">cv. Hass</strain>
    </source>
</reference>